<dbReference type="PANTHER" id="PTHR12844:SF45">
    <property type="entry name" value="CNK3_IPCEF1 FUSION PROTEIN-RELATED"/>
    <property type="match status" value="1"/>
</dbReference>
<keyword evidence="3" id="KW-1185">Reference proteome</keyword>
<dbReference type="CTD" id="26034"/>
<feature type="compositionally biased region" description="Basic and acidic residues" evidence="1">
    <location>
        <begin position="306"/>
        <end position="325"/>
    </location>
</feature>
<evidence type="ECO:0000313" key="4">
    <source>
        <dbReference type="RefSeq" id="XP_020842305.1"/>
    </source>
</evidence>
<dbReference type="InterPro" id="IPR051566">
    <property type="entry name" value="CNKSR"/>
</dbReference>
<organism evidence="3 5">
    <name type="scientific">Phascolarctos cinereus</name>
    <name type="common">Koala</name>
    <dbReference type="NCBI Taxonomy" id="38626"/>
    <lineage>
        <taxon>Eukaryota</taxon>
        <taxon>Metazoa</taxon>
        <taxon>Chordata</taxon>
        <taxon>Craniata</taxon>
        <taxon>Vertebrata</taxon>
        <taxon>Euteleostomi</taxon>
        <taxon>Mammalia</taxon>
        <taxon>Metatheria</taxon>
        <taxon>Diprotodontia</taxon>
        <taxon>Phascolarctidae</taxon>
        <taxon>Phascolarctos</taxon>
    </lineage>
</organism>
<protein>
    <submittedName>
        <fullName evidence="4 5">Interactor protein for cytohesin exchange factors 1 isoform X1</fullName>
    </submittedName>
</protein>
<name>A0A6P5KCK7_PHACI</name>
<sequence>MGTFVSTNLTSPMAADGNDIVPLRQKPRKKTQGFFTMSRRRISCKDLGHADFQGWLYKKKEKGTFLSNKWRKFWVVLKGASLYWYGNQMAEKADGFINLPDFAVDRAAECKKKHAFKISHPQIKTFYFAAENVQEMNMWLNKLGLAVIRLASTGKEEECYSESEHEDPEIAVETPPPPYSAEPPSHLGPQEASSSSLVLNEPSCSFSSLESSVKSPSSSSSSTFKAAAYPERQSWLDIVNSSSTTEDVGQSIMVQIHSPAPPEASENGLVKSESGFLNSLSSEETSSPNSSLDHLSVPDDALGLKTSDREQTKGLEDDEMEKLYKSLEQASLSPIGDRRPSTKKELRKSFVKRSKNPSINEKLHKIRTLNSTLKCKEHDLAMINQLLEDPKLTAKKYREWKSTNSLLVQEIYQQQSAKTAAEGSYLEPEGQPSFTHVESSI</sequence>
<reference evidence="4 5" key="1">
    <citation type="submission" date="2025-04" db="UniProtKB">
        <authorList>
            <consortium name="RefSeq"/>
        </authorList>
    </citation>
    <scope>IDENTIFICATION</scope>
    <source>
        <tissue evidence="4 5">Spleen</tissue>
    </source>
</reference>
<feature type="region of interest" description="Disordered" evidence="1">
    <location>
        <begin position="158"/>
        <end position="194"/>
    </location>
</feature>
<feature type="compositionally biased region" description="Acidic residues" evidence="1">
    <location>
        <begin position="159"/>
        <end position="170"/>
    </location>
</feature>
<dbReference type="SUPFAM" id="SSF50729">
    <property type="entry name" value="PH domain-like"/>
    <property type="match status" value="1"/>
</dbReference>
<dbReference type="GeneID" id="110208569"/>
<feature type="region of interest" description="Disordered" evidence="1">
    <location>
        <begin position="418"/>
        <end position="441"/>
    </location>
</feature>
<dbReference type="RefSeq" id="XP_020842307.1">
    <property type="nucleotide sequence ID" value="XM_020986648.1"/>
</dbReference>
<accession>A0A6P5KCK7</accession>
<evidence type="ECO:0000313" key="3">
    <source>
        <dbReference type="Proteomes" id="UP000515140"/>
    </source>
</evidence>
<feature type="domain" description="PH" evidence="2">
    <location>
        <begin position="49"/>
        <end position="148"/>
    </location>
</feature>
<dbReference type="KEGG" id="pcw:110208569"/>
<evidence type="ECO:0000259" key="2">
    <source>
        <dbReference type="PROSITE" id="PS50003"/>
    </source>
</evidence>
<proteinExistence type="predicted"/>
<dbReference type="SMART" id="SM00233">
    <property type="entry name" value="PH"/>
    <property type="match status" value="1"/>
</dbReference>
<dbReference type="Gene3D" id="2.30.29.30">
    <property type="entry name" value="Pleckstrin-homology domain (PH domain)/Phosphotyrosine-binding domain (PTB)"/>
    <property type="match status" value="1"/>
</dbReference>
<dbReference type="CDD" id="cd01260">
    <property type="entry name" value="PH_CNK_mammalian-like"/>
    <property type="match status" value="1"/>
</dbReference>
<dbReference type="PANTHER" id="PTHR12844">
    <property type="entry name" value="CONNECTOR ENCHANCER OF KINASE SUPPRESSOR OF RAS"/>
    <property type="match status" value="1"/>
</dbReference>
<dbReference type="Proteomes" id="UP000515140">
    <property type="component" value="Unplaced"/>
</dbReference>
<dbReference type="PROSITE" id="PS50003">
    <property type="entry name" value="PH_DOMAIN"/>
    <property type="match status" value="1"/>
</dbReference>
<dbReference type="InterPro" id="IPR001849">
    <property type="entry name" value="PH_domain"/>
</dbReference>
<gene>
    <name evidence="4 5 6" type="primary">IPCEF1</name>
</gene>
<dbReference type="RefSeq" id="XP_020842306.1">
    <property type="nucleotide sequence ID" value="XM_020986647.1"/>
</dbReference>
<dbReference type="InterPro" id="IPR011993">
    <property type="entry name" value="PH-like_dom_sf"/>
</dbReference>
<evidence type="ECO:0000256" key="1">
    <source>
        <dbReference type="SAM" id="MobiDB-lite"/>
    </source>
</evidence>
<dbReference type="Pfam" id="PF00169">
    <property type="entry name" value="PH"/>
    <property type="match status" value="1"/>
</dbReference>
<feature type="compositionally biased region" description="Low complexity" evidence="1">
    <location>
        <begin position="277"/>
        <end position="292"/>
    </location>
</feature>
<evidence type="ECO:0000313" key="5">
    <source>
        <dbReference type="RefSeq" id="XP_020842306.1"/>
    </source>
</evidence>
<dbReference type="FunFam" id="2.30.29.30:FF:000092">
    <property type="entry name" value="Connector enhancer of kinase suppressor of Ras 2"/>
    <property type="match status" value="1"/>
</dbReference>
<feature type="region of interest" description="Disordered" evidence="1">
    <location>
        <begin position="275"/>
        <end position="354"/>
    </location>
</feature>
<evidence type="ECO:0000313" key="6">
    <source>
        <dbReference type="RefSeq" id="XP_020842307.1"/>
    </source>
</evidence>
<feature type="compositionally biased region" description="Basic and acidic residues" evidence="1">
    <location>
        <begin position="336"/>
        <end position="348"/>
    </location>
</feature>
<feature type="compositionally biased region" description="Polar residues" evidence="1">
    <location>
        <begin position="432"/>
        <end position="441"/>
    </location>
</feature>
<dbReference type="AlphaFoldDB" id="A0A6P5KCK7"/>
<dbReference type="RefSeq" id="XP_020842305.1">
    <property type="nucleotide sequence ID" value="XM_020986646.1"/>
</dbReference>